<dbReference type="EMBL" id="CM042031">
    <property type="protein sequence ID" value="KAI3785838.1"/>
    <property type="molecule type" value="Genomic_DNA"/>
</dbReference>
<protein>
    <submittedName>
        <fullName evidence="1">Uncharacterized protein</fullName>
    </submittedName>
</protein>
<keyword evidence="2" id="KW-1185">Reference proteome</keyword>
<evidence type="ECO:0000313" key="1">
    <source>
        <dbReference type="EMBL" id="KAI3785838.1"/>
    </source>
</evidence>
<reference evidence="2" key="1">
    <citation type="journal article" date="2022" name="Mol. Ecol. Resour.">
        <title>The genomes of chicory, endive, great burdock and yacon provide insights into Asteraceae palaeo-polyploidization history and plant inulin production.</title>
        <authorList>
            <person name="Fan W."/>
            <person name="Wang S."/>
            <person name="Wang H."/>
            <person name="Wang A."/>
            <person name="Jiang F."/>
            <person name="Liu H."/>
            <person name="Zhao H."/>
            <person name="Xu D."/>
            <person name="Zhang Y."/>
        </authorList>
    </citation>
    <scope>NUCLEOTIDE SEQUENCE [LARGE SCALE GENOMIC DNA]</scope>
    <source>
        <strain evidence="2">cv. Yunnan</strain>
    </source>
</reference>
<sequence length="293" mass="32986">MPIDCLSLALNSFLFLFMLSIKAFSWVYLQTQTALSQQLMRYKVFISQVTIDGESEGVPLCRWCLKKSIYETCVYTVNGDQLPRGWCLGTKAVRRYLANSASATTGLPLIIFVFVGSVLVSRPCPVLYAGHSCITNRYQAMEAERIASLKLRADDCFGDAIQAIARNDDKKYIDSKIDVLKCYRIRSYVCVPISPAVNVVSHSVHLRIGTATSIDSIPDTDVLPHHYFEFCDYEKLDTLRGDSHQLIDFIGLLQGMEEKTTKDHNPFLNLTLCEKTKHPSNSMEGDHNITPQI</sequence>
<proteinExistence type="predicted"/>
<evidence type="ECO:0000313" key="2">
    <source>
        <dbReference type="Proteomes" id="UP001056120"/>
    </source>
</evidence>
<dbReference type="Proteomes" id="UP001056120">
    <property type="component" value="Linkage Group LG14"/>
</dbReference>
<gene>
    <name evidence="1" type="ORF">L1987_44964</name>
</gene>
<accession>A0ACB9GRY4</accession>
<comment type="caution">
    <text evidence="1">The sequence shown here is derived from an EMBL/GenBank/DDBJ whole genome shotgun (WGS) entry which is preliminary data.</text>
</comment>
<name>A0ACB9GRY4_9ASTR</name>
<organism evidence="1 2">
    <name type="scientific">Smallanthus sonchifolius</name>
    <dbReference type="NCBI Taxonomy" id="185202"/>
    <lineage>
        <taxon>Eukaryota</taxon>
        <taxon>Viridiplantae</taxon>
        <taxon>Streptophyta</taxon>
        <taxon>Embryophyta</taxon>
        <taxon>Tracheophyta</taxon>
        <taxon>Spermatophyta</taxon>
        <taxon>Magnoliopsida</taxon>
        <taxon>eudicotyledons</taxon>
        <taxon>Gunneridae</taxon>
        <taxon>Pentapetalae</taxon>
        <taxon>asterids</taxon>
        <taxon>campanulids</taxon>
        <taxon>Asterales</taxon>
        <taxon>Asteraceae</taxon>
        <taxon>Asteroideae</taxon>
        <taxon>Heliantheae alliance</taxon>
        <taxon>Millerieae</taxon>
        <taxon>Smallanthus</taxon>
    </lineage>
</organism>
<reference evidence="1 2" key="2">
    <citation type="journal article" date="2022" name="Mol. Ecol. Resour.">
        <title>The genomes of chicory, endive, great burdock and yacon provide insights into Asteraceae paleo-polyploidization history and plant inulin production.</title>
        <authorList>
            <person name="Fan W."/>
            <person name="Wang S."/>
            <person name="Wang H."/>
            <person name="Wang A."/>
            <person name="Jiang F."/>
            <person name="Liu H."/>
            <person name="Zhao H."/>
            <person name="Xu D."/>
            <person name="Zhang Y."/>
        </authorList>
    </citation>
    <scope>NUCLEOTIDE SEQUENCE [LARGE SCALE GENOMIC DNA]</scope>
    <source>
        <strain evidence="2">cv. Yunnan</strain>
        <tissue evidence="1">Leaves</tissue>
    </source>
</reference>